<gene>
    <name evidence="2" type="ORF">DGD08_06305</name>
</gene>
<dbReference type="EMBL" id="DPIY01000006">
    <property type="protein sequence ID" value="HCT56809.1"/>
    <property type="molecule type" value="Genomic_DNA"/>
</dbReference>
<evidence type="ECO:0000313" key="2">
    <source>
        <dbReference type="EMBL" id="HCT56809.1"/>
    </source>
</evidence>
<reference evidence="2 3" key="1">
    <citation type="journal article" date="2018" name="Nat. Biotechnol.">
        <title>A standardized bacterial taxonomy based on genome phylogeny substantially revises the tree of life.</title>
        <authorList>
            <person name="Parks D.H."/>
            <person name="Chuvochina M."/>
            <person name="Waite D.W."/>
            <person name="Rinke C."/>
            <person name="Skarshewski A."/>
            <person name="Chaumeil P.A."/>
            <person name="Hugenholtz P."/>
        </authorList>
    </citation>
    <scope>NUCLEOTIDE SEQUENCE [LARGE SCALE GENOMIC DNA]</scope>
    <source>
        <strain evidence="2">UBA8844</strain>
    </source>
</reference>
<dbReference type="SUPFAM" id="SSF56925">
    <property type="entry name" value="OMPA-like"/>
    <property type="match status" value="1"/>
</dbReference>
<comment type="caution">
    <text evidence="2">The sequence shown here is derived from an EMBL/GenBank/DDBJ whole genome shotgun (WGS) entry which is preliminary data.</text>
</comment>
<accession>A0A3D4V6N6</accession>
<dbReference type="InterPro" id="IPR011250">
    <property type="entry name" value="OMP/PagP_B-barrel"/>
</dbReference>
<evidence type="ECO:0000313" key="3">
    <source>
        <dbReference type="Proteomes" id="UP000264071"/>
    </source>
</evidence>
<dbReference type="Gene3D" id="2.40.160.20">
    <property type="match status" value="1"/>
</dbReference>
<organism evidence="2 3">
    <name type="scientific">Gemmatimonas aurantiaca</name>
    <dbReference type="NCBI Taxonomy" id="173480"/>
    <lineage>
        <taxon>Bacteria</taxon>
        <taxon>Pseudomonadati</taxon>
        <taxon>Gemmatimonadota</taxon>
        <taxon>Gemmatimonadia</taxon>
        <taxon>Gemmatimonadales</taxon>
        <taxon>Gemmatimonadaceae</taxon>
        <taxon>Gemmatimonas</taxon>
    </lineage>
</organism>
<feature type="chain" id="PRO_5017582365" description="Outer membrane protein beta-barrel domain-containing protein" evidence="1">
    <location>
        <begin position="38"/>
        <end position="282"/>
    </location>
</feature>
<dbReference type="AlphaFoldDB" id="A0A3D4V6N6"/>
<proteinExistence type="predicted"/>
<protein>
    <recommendedName>
        <fullName evidence="4">Outer membrane protein beta-barrel domain-containing protein</fullName>
    </recommendedName>
</protein>
<sequence length="282" mass="29889">MTYSISFLISRARRGLSTACTCAAVACSIGTPVALWAQSAAPVALPNQSATINVVAAPTRTIDTKDSITSVQPPRPSTALFRNSGFYLSLGGGTSLPSLELKDRGYEPGFNVQVPIGFHRPNQLLGVRLDLGYNRLGSDRRVVARNASGQGLAIPANRPQIYSATLNMTARGQLGAFGIYGVGGAGMYQFRSFGTNSPIDQAIGDGETPVVEFNNANRIRQNAFGAQLGGGMEFGIGGAALFVESRFVNVFGNTKDYLDRDQGIGNRNAIRWVPIAVGVTLR</sequence>
<evidence type="ECO:0000256" key="1">
    <source>
        <dbReference type="SAM" id="SignalP"/>
    </source>
</evidence>
<name>A0A3D4V6N6_9BACT</name>
<keyword evidence="1" id="KW-0732">Signal</keyword>
<feature type="signal peptide" evidence="1">
    <location>
        <begin position="1"/>
        <end position="37"/>
    </location>
</feature>
<evidence type="ECO:0008006" key="4">
    <source>
        <dbReference type="Google" id="ProtNLM"/>
    </source>
</evidence>
<dbReference type="Proteomes" id="UP000264071">
    <property type="component" value="Unassembled WGS sequence"/>
</dbReference>